<protein>
    <submittedName>
        <fullName evidence="1">Uncharacterized protein</fullName>
    </submittedName>
</protein>
<sequence length="80" mass="9289">MKNITDYQRDQIVEHFLGTCNNVFTAEDVFDFEITPEDTEEALLDRNVEACQGCGWWFESGELVDPDDEEIIGYCEDCRD</sequence>
<accession>A0A0F9SJ23</accession>
<comment type="caution">
    <text evidence="1">The sequence shown here is derived from an EMBL/GenBank/DDBJ whole genome shotgun (WGS) entry which is preliminary data.</text>
</comment>
<dbReference type="EMBL" id="LAZR01002496">
    <property type="protein sequence ID" value="KKN29328.1"/>
    <property type="molecule type" value="Genomic_DNA"/>
</dbReference>
<evidence type="ECO:0000313" key="1">
    <source>
        <dbReference type="EMBL" id="KKN29328.1"/>
    </source>
</evidence>
<organism evidence="1">
    <name type="scientific">marine sediment metagenome</name>
    <dbReference type="NCBI Taxonomy" id="412755"/>
    <lineage>
        <taxon>unclassified sequences</taxon>
        <taxon>metagenomes</taxon>
        <taxon>ecological metagenomes</taxon>
    </lineage>
</organism>
<reference evidence="1" key="1">
    <citation type="journal article" date="2015" name="Nature">
        <title>Complex archaea that bridge the gap between prokaryotes and eukaryotes.</title>
        <authorList>
            <person name="Spang A."/>
            <person name="Saw J.H."/>
            <person name="Jorgensen S.L."/>
            <person name="Zaremba-Niedzwiedzka K."/>
            <person name="Martijn J."/>
            <person name="Lind A.E."/>
            <person name="van Eijk R."/>
            <person name="Schleper C."/>
            <person name="Guy L."/>
            <person name="Ettema T.J."/>
        </authorList>
    </citation>
    <scope>NUCLEOTIDE SEQUENCE</scope>
</reference>
<dbReference type="AlphaFoldDB" id="A0A0F9SJ23"/>
<gene>
    <name evidence="1" type="ORF">LCGC14_0845380</name>
</gene>
<name>A0A0F9SJ23_9ZZZZ</name>
<proteinExistence type="predicted"/>